<name>A0A4S8HUQ1_9BACT</name>
<dbReference type="PROSITE" id="PS51257">
    <property type="entry name" value="PROKAR_LIPOPROTEIN"/>
    <property type="match status" value="1"/>
</dbReference>
<dbReference type="OrthoDB" id="1422031at2"/>
<dbReference type="Proteomes" id="UP000306918">
    <property type="component" value="Unassembled WGS sequence"/>
</dbReference>
<evidence type="ECO:0000259" key="1">
    <source>
        <dbReference type="Pfam" id="PF20243"/>
    </source>
</evidence>
<reference evidence="2 3" key="1">
    <citation type="submission" date="2019-04" db="EMBL/GenBank/DDBJ databases">
        <title>Niastella caeni sp. nov., isolated from activated sludge.</title>
        <authorList>
            <person name="Sheng M."/>
        </authorList>
    </citation>
    <scope>NUCLEOTIDE SEQUENCE [LARGE SCALE GENOMIC DNA]</scope>
    <source>
        <strain evidence="2 3">HX-2-15</strain>
    </source>
</reference>
<organism evidence="2 3">
    <name type="scientific">Niastella caeni</name>
    <dbReference type="NCBI Taxonomy" id="2569763"/>
    <lineage>
        <taxon>Bacteria</taxon>
        <taxon>Pseudomonadati</taxon>
        <taxon>Bacteroidota</taxon>
        <taxon>Chitinophagia</taxon>
        <taxon>Chitinophagales</taxon>
        <taxon>Chitinophagaceae</taxon>
        <taxon>Niastella</taxon>
    </lineage>
</organism>
<dbReference type="Pfam" id="PF20243">
    <property type="entry name" value="MbnP"/>
    <property type="match status" value="1"/>
</dbReference>
<dbReference type="RefSeq" id="WP_136577469.1">
    <property type="nucleotide sequence ID" value="NZ_STFF01000003.1"/>
</dbReference>
<keyword evidence="3" id="KW-1185">Reference proteome</keyword>
<protein>
    <recommendedName>
        <fullName evidence="1">Copper-binding protein MbnP-like domain-containing protein</fullName>
    </recommendedName>
</protein>
<accession>A0A4S8HUQ1</accession>
<evidence type="ECO:0000313" key="3">
    <source>
        <dbReference type="Proteomes" id="UP000306918"/>
    </source>
</evidence>
<dbReference type="InterPro" id="IPR046863">
    <property type="entry name" value="MbnP-like_dom"/>
</dbReference>
<gene>
    <name evidence="2" type="ORF">FAM09_12565</name>
</gene>
<evidence type="ECO:0000313" key="2">
    <source>
        <dbReference type="EMBL" id="THU39337.1"/>
    </source>
</evidence>
<dbReference type="AlphaFoldDB" id="A0A4S8HUQ1"/>
<comment type="caution">
    <text evidence="2">The sequence shown here is derived from an EMBL/GenBank/DDBJ whole genome shotgun (WGS) entry which is preliminary data.</text>
</comment>
<feature type="domain" description="Copper-binding protein MbnP-like" evidence="1">
    <location>
        <begin position="34"/>
        <end position="230"/>
    </location>
</feature>
<proteinExistence type="predicted"/>
<sequence>MRRDARLLITLMIACVLSGCQKEKSSRDNTSPEGKITLSFEHSVKNNQLVFGQNYTNDLGENFTVDRFKYYVHDIKLVNNKNKATSLSTGYFLVDHENAASSVITLNAPADTFTSIIYTLGVDSARNVSGAQTGALDPTHGMFWTWSSGYVMAKLEGHSPVSPLSGQAFSLHIGGFKTPYITIRQIQLPLPVSLVVAKNTSHNITVNADVNTWFSRVHSISIAKNPACHSPGQLANDIADNYEGMFTVKRIF</sequence>
<dbReference type="EMBL" id="STFF01000003">
    <property type="protein sequence ID" value="THU39337.1"/>
    <property type="molecule type" value="Genomic_DNA"/>
</dbReference>